<gene>
    <name evidence="1" type="ORF">RN001_002025</name>
</gene>
<keyword evidence="2" id="KW-1185">Reference proteome</keyword>
<organism evidence="1 2">
    <name type="scientific">Aquatica leii</name>
    <dbReference type="NCBI Taxonomy" id="1421715"/>
    <lineage>
        <taxon>Eukaryota</taxon>
        <taxon>Metazoa</taxon>
        <taxon>Ecdysozoa</taxon>
        <taxon>Arthropoda</taxon>
        <taxon>Hexapoda</taxon>
        <taxon>Insecta</taxon>
        <taxon>Pterygota</taxon>
        <taxon>Neoptera</taxon>
        <taxon>Endopterygota</taxon>
        <taxon>Coleoptera</taxon>
        <taxon>Polyphaga</taxon>
        <taxon>Elateriformia</taxon>
        <taxon>Elateroidea</taxon>
        <taxon>Lampyridae</taxon>
        <taxon>Luciolinae</taxon>
        <taxon>Aquatica</taxon>
    </lineage>
</organism>
<proteinExistence type="predicted"/>
<comment type="caution">
    <text evidence="1">The sequence shown here is derived from an EMBL/GenBank/DDBJ whole genome shotgun (WGS) entry which is preliminary data.</text>
</comment>
<protein>
    <submittedName>
        <fullName evidence="1">Uncharacterized protein</fullName>
    </submittedName>
</protein>
<dbReference type="Proteomes" id="UP001353858">
    <property type="component" value="Unassembled WGS sequence"/>
</dbReference>
<dbReference type="AlphaFoldDB" id="A0AAN7Q4T3"/>
<evidence type="ECO:0000313" key="1">
    <source>
        <dbReference type="EMBL" id="KAK4885754.1"/>
    </source>
</evidence>
<evidence type="ECO:0000313" key="2">
    <source>
        <dbReference type="Proteomes" id="UP001353858"/>
    </source>
</evidence>
<accession>A0AAN7Q4T3</accession>
<name>A0AAN7Q4T3_9COLE</name>
<dbReference type="EMBL" id="JARPUR010000001">
    <property type="protein sequence ID" value="KAK4885754.1"/>
    <property type="molecule type" value="Genomic_DNA"/>
</dbReference>
<sequence>MAFGITRRDLGAQIRQHVEQQLSHLKYLGDDIQREVHRNLVPVYALKIKSDLRNGVGGVTTVTYSGNRRRNFIIRNGRYYVCYGNLRGPDCDGPEEPFSFKSQEDFCFSKSYVAFNDQVCLSNSAMNVQMRNNQVSCNSVDGSPSLLLTKTLYFQMCGDVAYYTYYANPNDPLAIPIPNPNPAVKCLNAEPGVCHFTEATDVNHGNSASSYSTNSFSYSYDSF</sequence>
<reference evidence="2" key="1">
    <citation type="submission" date="2023-01" db="EMBL/GenBank/DDBJ databases">
        <title>Key to firefly adult light organ development and bioluminescence: homeobox transcription factors regulate luciferase expression and transportation to peroxisome.</title>
        <authorList>
            <person name="Fu X."/>
        </authorList>
    </citation>
    <scope>NUCLEOTIDE SEQUENCE [LARGE SCALE GENOMIC DNA]</scope>
</reference>